<evidence type="ECO:0000313" key="1">
    <source>
        <dbReference type="EMBL" id="HIZ08572.1"/>
    </source>
</evidence>
<accession>A0A9D2D4M7</accession>
<evidence type="ECO:0000313" key="2">
    <source>
        <dbReference type="Proteomes" id="UP000824024"/>
    </source>
</evidence>
<dbReference type="InterPro" id="IPR027417">
    <property type="entry name" value="P-loop_NTPase"/>
</dbReference>
<proteinExistence type="predicted"/>
<dbReference type="SUPFAM" id="SSF52540">
    <property type="entry name" value="P-loop containing nucleoside triphosphate hydrolases"/>
    <property type="match status" value="1"/>
</dbReference>
<reference evidence="1" key="1">
    <citation type="journal article" date="2021" name="PeerJ">
        <title>Extensive microbial diversity within the chicken gut microbiome revealed by metagenomics and culture.</title>
        <authorList>
            <person name="Gilroy R."/>
            <person name="Ravi A."/>
            <person name="Getino M."/>
            <person name="Pursley I."/>
            <person name="Horton D.L."/>
            <person name="Alikhan N.F."/>
            <person name="Baker D."/>
            <person name="Gharbi K."/>
            <person name="Hall N."/>
            <person name="Watson M."/>
            <person name="Adriaenssens E.M."/>
            <person name="Foster-Nyarko E."/>
            <person name="Jarju S."/>
            <person name="Secka A."/>
            <person name="Antonio M."/>
            <person name="Oren A."/>
            <person name="Chaudhuri R.R."/>
            <person name="La Ragione R."/>
            <person name="Hildebrand F."/>
            <person name="Pallen M.J."/>
        </authorList>
    </citation>
    <scope>NUCLEOTIDE SEQUENCE</scope>
    <source>
        <strain evidence="1">CHK192-9172</strain>
    </source>
</reference>
<dbReference type="InterPro" id="IPR003203">
    <property type="entry name" value="CobU/CobP"/>
</dbReference>
<dbReference type="Proteomes" id="UP000824024">
    <property type="component" value="Unassembled WGS sequence"/>
</dbReference>
<name>A0A9D2D4M7_9FIRM</name>
<dbReference type="Gene3D" id="3.40.50.300">
    <property type="entry name" value="P-loop containing nucleotide triphosphate hydrolases"/>
    <property type="match status" value="1"/>
</dbReference>
<organism evidence="1 2">
    <name type="scientific">Candidatus Eubacterium avistercoris</name>
    <dbReference type="NCBI Taxonomy" id="2838567"/>
    <lineage>
        <taxon>Bacteria</taxon>
        <taxon>Bacillati</taxon>
        <taxon>Bacillota</taxon>
        <taxon>Clostridia</taxon>
        <taxon>Eubacteriales</taxon>
        <taxon>Eubacteriaceae</taxon>
        <taxon>Eubacterium</taxon>
    </lineage>
</organism>
<sequence length="124" mass="13726">MVLITGGVYQGKEEFAREHFQIKTGADGGRAKTEELYQADLIADLHLWIRGELRAGRDPREEIGKILEKNPDVVITVAELGCGIVPAEAFDRNWREVTGRICCLLAQKARAVYRVTCGIGTKIA</sequence>
<keyword evidence="1" id="KW-0418">Kinase</keyword>
<dbReference type="GO" id="GO:0043752">
    <property type="term" value="F:adenosylcobinamide kinase activity"/>
    <property type="evidence" value="ECO:0007669"/>
    <property type="project" value="InterPro"/>
</dbReference>
<keyword evidence="1" id="KW-0808">Transferase</keyword>
<keyword evidence="1" id="KW-0548">Nucleotidyltransferase</keyword>
<comment type="caution">
    <text evidence="1">The sequence shown here is derived from an EMBL/GenBank/DDBJ whole genome shotgun (WGS) entry which is preliminary data.</text>
</comment>
<reference evidence="1" key="2">
    <citation type="submission" date="2021-04" db="EMBL/GenBank/DDBJ databases">
        <authorList>
            <person name="Gilroy R."/>
        </authorList>
    </citation>
    <scope>NUCLEOTIDE SEQUENCE</scope>
    <source>
        <strain evidence="1">CHK192-9172</strain>
    </source>
</reference>
<dbReference type="EMBL" id="DXCH01000309">
    <property type="protein sequence ID" value="HIZ08572.1"/>
    <property type="molecule type" value="Genomic_DNA"/>
</dbReference>
<protein>
    <submittedName>
        <fullName evidence="1">Bifunctional adenosylcobinamide kinase/adenosylcobinamide-phosphate guanylyltransferase</fullName>
    </submittedName>
</protein>
<dbReference type="GO" id="GO:0000166">
    <property type="term" value="F:nucleotide binding"/>
    <property type="evidence" value="ECO:0007669"/>
    <property type="project" value="InterPro"/>
</dbReference>
<dbReference type="GO" id="GO:0016779">
    <property type="term" value="F:nucleotidyltransferase activity"/>
    <property type="evidence" value="ECO:0007669"/>
    <property type="project" value="UniProtKB-KW"/>
</dbReference>
<gene>
    <name evidence="1" type="ORF">IAA08_11645</name>
</gene>
<dbReference type="AlphaFoldDB" id="A0A9D2D4M7"/>
<dbReference type="Pfam" id="PF02283">
    <property type="entry name" value="CobU"/>
    <property type="match status" value="1"/>
</dbReference>
<dbReference type="GO" id="GO:0009236">
    <property type="term" value="P:cobalamin biosynthetic process"/>
    <property type="evidence" value="ECO:0007669"/>
    <property type="project" value="InterPro"/>
</dbReference>